<dbReference type="EMBL" id="JABMKX010000011">
    <property type="protein sequence ID" value="NQX47745.1"/>
    <property type="molecule type" value="Genomic_DNA"/>
</dbReference>
<dbReference type="InterPro" id="IPR014030">
    <property type="entry name" value="Ketoacyl_synth_N"/>
</dbReference>
<evidence type="ECO:0000256" key="2">
    <source>
        <dbReference type="ARBA" id="ARBA00022450"/>
    </source>
</evidence>
<dbReference type="Pfam" id="PF00550">
    <property type="entry name" value="PP-binding"/>
    <property type="match status" value="1"/>
</dbReference>
<gene>
    <name evidence="7" type="ORF">HQN87_20690</name>
</gene>
<evidence type="ECO:0000259" key="5">
    <source>
        <dbReference type="PROSITE" id="PS50075"/>
    </source>
</evidence>
<dbReference type="CDD" id="cd00833">
    <property type="entry name" value="PKS"/>
    <property type="match status" value="1"/>
</dbReference>
<dbReference type="InterPro" id="IPR050091">
    <property type="entry name" value="PKS_NRPS_Biosynth_Enz"/>
</dbReference>
<proteinExistence type="predicted"/>
<dbReference type="PROSITE" id="PS50075">
    <property type="entry name" value="CARRIER"/>
    <property type="match status" value="1"/>
</dbReference>
<dbReference type="Pfam" id="PF02801">
    <property type="entry name" value="Ketoacyl-synt_C"/>
    <property type="match status" value="1"/>
</dbReference>
<evidence type="ECO:0000313" key="7">
    <source>
        <dbReference type="EMBL" id="NQX47745.1"/>
    </source>
</evidence>
<keyword evidence="3" id="KW-0597">Phosphoprotein</keyword>
<protein>
    <recommendedName>
        <fullName evidence="9">Carrier domain-containing protein</fullName>
    </recommendedName>
</protein>
<evidence type="ECO:0000313" key="8">
    <source>
        <dbReference type="Proteomes" id="UP000711047"/>
    </source>
</evidence>
<organism evidence="7 8">
    <name type="scientific">Paenibacillus tritici</name>
    <dbReference type="NCBI Taxonomy" id="1873425"/>
    <lineage>
        <taxon>Bacteria</taxon>
        <taxon>Bacillati</taxon>
        <taxon>Bacillota</taxon>
        <taxon>Bacilli</taxon>
        <taxon>Bacillales</taxon>
        <taxon>Paenibacillaceae</taxon>
        <taxon>Paenibacillus</taxon>
    </lineage>
</organism>
<keyword evidence="4" id="KW-0808">Transferase</keyword>
<dbReference type="PANTHER" id="PTHR43775:SF37">
    <property type="entry name" value="SI:DKEY-61P9.11"/>
    <property type="match status" value="1"/>
</dbReference>
<dbReference type="Proteomes" id="UP000711047">
    <property type="component" value="Unassembled WGS sequence"/>
</dbReference>
<dbReference type="PROSITE" id="PS52004">
    <property type="entry name" value="KS3_2"/>
    <property type="match status" value="1"/>
</dbReference>
<sequence>MITMPNIPQSNAYTGLEIAVIGMAGRFPGAADLEEYWNNLVNGKESISFFTEEELRQAGWDEETLSSPGYVPARGVVSGLEYFDSNFFGYNPLEADIMDPQIRFLHECAWHALEDAGYNPHSYAGNIGICVGASANFNWEAHAYMDERFDHSLYPYINVQFLATLLAYKLDLKGPAYVVNTACSTTLTAIHQACRAILTGECRMMLAGGVSITAPLKQGYTYDEGMIMAPDGHCRSFDDEAQGTVGGSGAGVVVLKRLKDALTDGDNIHAVIKGSAMNNDGSKKVGYTAPSVEAQALAVRQALKVARVMPESLCYVEAHGTGTVLGDPTEIQALAQAFDSKARQFCGIGSVKSNIGHLDAASGIAGFIKTVLILKHSRIPPTLHFECPNQHIDFVNSPFYVTDECTELERGPLPLRAGVNALGIGGTNVHIVLEQAPFDSHCTETGHSPYILPLSALTEKTLSRMVDQLETYLEGHPNISLHAAAYTLQEGRKHWTHRCILLCERTADGSRINVRRLYPSDIDADIWPGDSFLQEIVILWLQGREVNWELLYRDKPGNRISLPVYSFEREAYNTRVILLKNRIRSGNDCDSLPAAKEKPRLALGSDYHRSALSAPFEPPVTEFQQLSAEVLSELTGIRCIGIHDNFYELSIDSIKAIRLASKLHKAGFKVGVQQVMSYPTIAALEEQTAHSTRQYSEMKEQKTQFNFVIEQDQRLSSEVINGIKERYPEAEAVYPLSPMQNLILAQNIAAYKKGNDVFALVFKITGEMDAAMFCRAWEEMVKRHPILRTAFIWRRVPEPLQVVYGQATPDIKQFDWSCLTAEEQQLAVQAYIAEERSRGFKVTEAPLMRGCLARTDRLNHHFIWTFQHSLIDGWSMHLIINELLIAYKALMNQSAIGLDKSKSFHSYIEWLQQQDQEPARQFWQEEFAGFAPVRPLTDGMKRKEMSDFNIVTQELVLPEAFMEEAGAFSRRNGLTLNTLVQTAWGVLISHTTGNNDVIIGVETSGRSEGLEGIEGMAGLFITVVPVRITIPPAAVCTEWMKQFQTRQLTMRSYEYATTQQISKWSDVAMDLLQQAIYERTLVFQNIPMELEEKEYEGIRMSIEGRVSQINIPLRIYVTPASTLTLLICYNESQYSYKSVKELLNQMAHLLQTIIRHKHLDFNELLKAIH</sequence>
<dbReference type="SUPFAM" id="SSF47336">
    <property type="entry name" value="ACP-like"/>
    <property type="match status" value="1"/>
</dbReference>
<dbReference type="PANTHER" id="PTHR43775">
    <property type="entry name" value="FATTY ACID SYNTHASE"/>
    <property type="match status" value="1"/>
</dbReference>
<comment type="caution">
    <text evidence="7">The sequence shown here is derived from an EMBL/GenBank/DDBJ whole genome shotgun (WGS) entry which is preliminary data.</text>
</comment>
<dbReference type="Pfam" id="PF16197">
    <property type="entry name" value="KAsynt_C_assoc"/>
    <property type="match status" value="1"/>
</dbReference>
<comment type="cofactor">
    <cofactor evidence="1">
        <name>pantetheine 4'-phosphate</name>
        <dbReference type="ChEBI" id="CHEBI:47942"/>
    </cofactor>
</comment>
<dbReference type="SUPFAM" id="SSF52777">
    <property type="entry name" value="CoA-dependent acyltransferases"/>
    <property type="match status" value="2"/>
</dbReference>
<dbReference type="InterPro" id="IPR023213">
    <property type="entry name" value="CAT-like_dom_sf"/>
</dbReference>
<dbReference type="Gene3D" id="1.10.1200.10">
    <property type="entry name" value="ACP-like"/>
    <property type="match status" value="1"/>
</dbReference>
<dbReference type="SUPFAM" id="SSF53901">
    <property type="entry name" value="Thiolase-like"/>
    <property type="match status" value="1"/>
</dbReference>
<dbReference type="InterPro" id="IPR036736">
    <property type="entry name" value="ACP-like_sf"/>
</dbReference>
<evidence type="ECO:0000259" key="6">
    <source>
        <dbReference type="PROSITE" id="PS52004"/>
    </source>
</evidence>
<evidence type="ECO:0000256" key="3">
    <source>
        <dbReference type="ARBA" id="ARBA00022553"/>
    </source>
</evidence>
<evidence type="ECO:0008006" key="9">
    <source>
        <dbReference type="Google" id="ProtNLM"/>
    </source>
</evidence>
<evidence type="ECO:0000256" key="4">
    <source>
        <dbReference type="ARBA" id="ARBA00022679"/>
    </source>
</evidence>
<dbReference type="InterPro" id="IPR009081">
    <property type="entry name" value="PP-bd_ACP"/>
</dbReference>
<keyword evidence="8" id="KW-1185">Reference proteome</keyword>
<keyword evidence="2" id="KW-0596">Phosphopantetheine</keyword>
<dbReference type="Gene3D" id="1.10.1240.100">
    <property type="match status" value="1"/>
</dbReference>
<dbReference type="Gene3D" id="3.40.47.10">
    <property type="match status" value="1"/>
</dbReference>
<reference evidence="7 8" key="1">
    <citation type="submission" date="2020-05" db="EMBL/GenBank/DDBJ databases">
        <title>Paenibacillus glebae, sp. nov., Paenibacillus humi sp. nov., Paenibacillus pedi sp. nov., Paenibacillus terrestris sp. nov. and Paenibacillus terricola sp. nov., isolated from a forest top soil sample.</title>
        <authorList>
            <person name="Qi S."/>
            <person name="Carlier A."/>
            <person name="Cnockaert M."/>
            <person name="Vandamme P."/>
        </authorList>
    </citation>
    <scope>NUCLEOTIDE SEQUENCE [LARGE SCALE GENOMIC DNA]</scope>
    <source>
        <strain evidence="7 8">LMG 29502</strain>
    </source>
</reference>
<evidence type="ECO:0000256" key="1">
    <source>
        <dbReference type="ARBA" id="ARBA00001957"/>
    </source>
</evidence>
<dbReference type="InterPro" id="IPR014031">
    <property type="entry name" value="Ketoacyl_synth_C"/>
</dbReference>
<dbReference type="InterPro" id="IPR016039">
    <property type="entry name" value="Thiolase-like"/>
</dbReference>
<dbReference type="PROSITE" id="PS00606">
    <property type="entry name" value="KS3_1"/>
    <property type="match status" value="1"/>
</dbReference>
<dbReference type="InterPro" id="IPR032821">
    <property type="entry name" value="PKS_assoc"/>
</dbReference>
<feature type="domain" description="Carrier" evidence="5">
    <location>
        <begin position="617"/>
        <end position="692"/>
    </location>
</feature>
<feature type="domain" description="Ketosynthase family 3 (KS3)" evidence="6">
    <location>
        <begin position="15"/>
        <end position="435"/>
    </location>
</feature>
<accession>A0ABX2DSX8</accession>
<name>A0ABX2DSX8_9BACL</name>
<dbReference type="Gene3D" id="3.30.559.10">
    <property type="entry name" value="Chloramphenicol acetyltransferase-like domain"/>
    <property type="match status" value="1"/>
</dbReference>
<dbReference type="InterPro" id="IPR001242">
    <property type="entry name" value="Condensation_dom"/>
</dbReference>
<dbReference type="Pfam" id="PF00668">
    <property type="entry name" value="Condensation"/>
    <property type="match status" value="1"/>
</dbReference>
<dbReference type="Pfam" id="PF00109">
    <property type="entry name" value="ketoacyl-synt"/>
    <property type="match status" value="1"/>
</dbReference>
<dbReference type="InterPro" id="IPR020841">
    <property type="entry name" value="PKS_Beta-ketoAc_synthase_dom"/>
</dbReference>
<dbReference type="Gene3D" id="3.30.559.30">
    <property type="entry name" value="Nonribosomal peptide synthetase, condensation domain"/>
    <property type="match status" value="1"/>
</dbReference>
<dbReference type="InterPro" id="IPR018201">
    <property type="entry name" value="Ketoacyl_synth_AS"/>
</dbReference>
<dbReference type="SMART" id="SM00825">
    <property type="entry name" value="PKS_KS"/>
    <property type="match status" value="1"/>
</dbReference>